<evidence type="ECO:0000313" key="1">
    <source>
        <dbReference type="EMBL" id="KAF0772907.1"/>
    </source>
</evidence>
<keyword evidence="2" id="KW-1185">Reference proteome</keyword>
<proteinExistence type="predicted"/>
<accession>A0A6G0ZNS4</accession>
<dbReference type="AlphaFoldDB" id="A0A6G0ZNS4"/>
<dbReference type="Proteomes" id="UP000478052">
    <property type="component" value="Unassembled WGS sequence"/>
</dbReference>
<sequence>MENPKVSQNLKFVILIHGDHINHESLQEETITKQKVMSVLKRKATTDFNAKPNKLIRQELRSCQDSEAKAMIYECKTDYFSNGEQFCFMESIEYDQ</sequence>
<organism evidence="1 2">
    <name type="scientific">Aphis craccivora</name>
    <name type="common">Cowpea aphid</name>
    <dbReference type="NCBI Taxonomy" id="307492"/>
    <lineage>
        <taxon>Eukaryota</taxon>
        <taxon>Metazoa</taxon>
        <taxon>Ecdysozoa</taxon>
        <taxon>Arthropoda</taxon>
        <taxon>Hexapoda</taxon>
        <taxon>Insecta</taxon>
        <taxon>Pterygota</taxon>
        <taxon>Neoptera</taxon>
        <taxon>Paraneoptera</taxon>
        <taxon>Hemiptera</taxon>
        <taxon>Sternorrhyncha</taxon>
        <taxon>Aphidomorpha</taxon>
        <taxon>Aphidoidea</taxon>
        <taxon>Aphididae</taxon>
        <taxon>Aphidini</taxon>
        <taxon>Aphis</taxon>
        <taxon>Aphis</taxon>
    </lineage>
</organism>
<evidence type="ECO:0000313" key="2">
    <source>
        <dbReference type="Proteomes" id="UP000478052"/>
    </source>
</evidence>
<dbReference type="OrthoDB" id="6607069at2759"/>
<name>A0A6G0ZNS4_APHCR</name>
<dbReference type="EMBL" id="VUJU01000119">
    <property type="protein sequence ID" value="KAF0772907.1"/>
    <property type="molecule type" value="Genomic_DNA"/>
</dbReference>
<protein>
    <submittedName>
        <fullName evidence="1">Uncharacterized protein</fullName>
    </submittedName>
</protein>
<comment type="caution">
    <text evidence="1">The sequence shown here is derived from an EMBL/GenBank/DDBJ whole genome shotgun (WGS) entry which is preliminary data.</text>
</comment>
<gene>
    <name evidence="1" type="ORF">FWK35_00001902</name>
</gene>
<reference evidence="1 2" key="1">
    <citation type="submission" date="2019-08" db="EMBL/GenBank/DDBJ databases">
        <title>Whole genome of Aphis craccivora.</title>
        <authorList>
            <person name="Voronova N.V."/>
            <person name="Shulinski R.S."/>
            <person name="Bandarenka Y.V."/>
            <person name="Zhorov D.G."/>
            <person name="Warner D."/>
        </authorList>
    </citation>
    <scope>NUCLEOTIDE SEQUENCE [LARGE SCALE GENOMIC DNA]</scope>
    <source>
        <strain evidence="1">180601</strain>
        <tissue evidence="1">Whole Body</tissue>
    </source>
</reference>